<keyword evidence="2" id="KW-1185">Reference proteome</keyword>
<gene>
    <name evidence="1" type="ORF">SP90_15220</name>
</gene>
<dbReference type="RefSeq" id="WP_066858258.1">
    <property type="nucleotide sequence ID" value="NZ_JXMS01000034.1"/>
</dbReference>
<accession>A0A1B7X9B2</accession>
<dbReference type="Gene3D" id="3.30.1460.10">
    <property type="match status" value="1"/>
</dbReference>
<evidence type="ECO:0000313" key="1">
    <source>
        <dbReference type="EMBL" id="OBQ45964.1"/>
    </source>
</evidence>
<dbReference type="PATRIC" id="fig|1560234.3.peg.2327"/>
<reference evidence="1 2" key="1">
    <citation type="submission" date="2015-01" db="EMBL/GenBank/DDBJ databases">
        <title>Desulfovibrio sp. JC271 draft genome sequence.</title>
        <authorList>
            <person name="Shivani Y."/>
            <person name="Subhash Y."/>
            <person name="Sasikala C."/>
            <person name="Ramana C.V."/>
        </authorList>
    </citation>
    <scope>NUCLEOTIDE SEQUENCE [LARGE SCALE GENOMIC DNA]</scope>
    <source>
        <strain evidence="1 2">JC271</strain>
    </source>
</reference>
<dbReference type="CDD" id="cd17018">
    <property type="entry name" value="T3SC_IA_ExsC-like"/>
    <property type="match status" value="1"/>
</dbReference>
<dbReference type="GO" id="GO:0030254">
    <property type="term" value="P:protein secretion by the type III secretion system"/>
    <property type="evidence" value="ECO:0007669"/>
    <property type="project" value="InterPro"/>
</dbReference>
<dbReference type="STRING" id="1560234.SP90_15220"/>
<evidence type="ECO:0008006" key="3">
    <source>
        <dbReference type="Google" id="ProtNLM"/>
    </source>
</evidence>
<dbReference type="Proteomes" id="UP000091979">
    <property type="component" value="Unassembled WGS sequence"/>
</dbReference>
<dbReference type="SUPFAM" id="SSF69635">
    <property type="entry name" value="Type III secretory system chaperone-like"/>
    <property type="match status" value="1"/>
</dbReference>
<name>A0A1B7X9B2_9BACT</name>
<dbReference type="EMBL" id="JXMS01000034">
    <property type="protein sequence ID" value="OBQ45964.1"/>
    <property type="molecule type" value="Genomic_DNA"/>
</dbReference>
<dbReference type="OrthoDB" id="5470976at2"/>
<dbReference type="Pfam" id="PF05932">
    <property type="entry name" value="CesT"/>
    <property type="match status" value="1"/>
</dbReference>
<dbReference type="InterPro" id="IPR010261">
    <property type="entry name" value="Tir_chaperone"/>
</dbReference>
<proteinExistence type="predicted"/>
<comment type="caution">
    <text evidence="1">The sequence shown here is derived from an EMBL/GenBank/DDBJ whole genome shotgun (WGS) entry which is preliminary data.</text>
</comment>
<sequence length="153" mass="16963">MIIEHTQEILNHLGKIIKTDIVLDETMQAGVVIEDIHVVFSLLEEEEVLIFSAYLAPAPYENAGFLLQVLQGNYMWASTAGGTLAVDDQTGYLSLQQLVTLPFEHVTEVEEIFSDFLGAADYWKKQLSEAEEGAQSESATSDSDLLQQTAIRI</sequence>
<evidence type="ECO:0000313" key="2">
    <source>
        <dbReference type="Proteomes" id="UP000091979"/>
    </source>
</evidence>
<dbReference type="AlphaFoldDB" id="A0A1B7X9B2"/>
<protein>
    <recommendedName>
        <fullName evidence="3">Molecular chaperone Tir</fullName>
    </recommendedName>
</protein>
<organism evidence="1 2">
    <name type="scientific">Halodesulfovibrio spirochaetisodalis</name>
    <dbReference type="NCBI Taxonomy" id="1560234"/>
    <lineage>
        <taxon>Bacteria</taxon>
        <taxon>Pseudomonadati</taxon>
        <taxon>Thermodesulfobacteriota</taxon>
        <taxon>Desulfovibrionia</taxon>
        <taxon>Desulfovibrionales</taxon>
        <taxon>Desulfovibrionaceae</taxon>
        <taxon>Halodesulfovibrio</taxon>
    </lineage>
</organism>